<dbReference type="PANTHER" id="PTHR48475:SF2">
    <property type="entry name" value="RIBONUCLEASE H"/>
    <property type="match status" value="1"/>
</dbReference>
<dbReference type="InterPro" id="IPR001584">
    <property type="entry name" value="Integrase_cat-core"/>
</dbReference>
<dbReference type="AlphaFoldDB" id="A0A2N9HQC1"/>
<reference evidence="2" key="1">
    <citation type="submission" date="2018-02" db="EMBL/GenBank/DDBJ databases">
        <authorList>
            <person name="Cohen D.B."/>
            <person name="Kent A.D."/>
        </authorList>
    </citation>
    <scope>NUCLEOTIDE SEQUENCE</scope>
</reference>
<dbReference type="InterPro" id="IPR041588">
    <property type="entry name" value="Integrase_H2C2"/>
</dbReference>
<sequence length="861" mass="96020">MVPRELWYCHVAVLSFHASSSSNPPRFPCAYPFLTRFSRAVLEVFRNSKWVMQHIVGKLSTYTFQRYKFCANRSSYERIMAPGNRGVGVVFACFSGEDSGQTGDAIGEPRVPRRSLSHYLSNAPGLADQLVASRKDSAREGGCPGGKTRFTPSAFFLKSCPSSQAAGVFLVRWRTFFRSGFRLDPVNSWRSESSLSCMNVSSFQRTLGSRINLLRVRKTLRASVATSVGKFWKFQHNLISSACFHARGRRSSLMSDFDDLGIVGKLALPTFQRVESKLSSRSSEWSRSGQFDSAFGLVNGPVKSWSNLVNLGSNLVEFGQSPPNSGKCIPDRVSRVFGHSGPQSVSSGQAGSARAVSFCAPTPEKIPWDSPSIAKSSQASICQIEMGPSWMDPILDYLSKDILPANQKEAAKIRKTATRYWVSRKGKLYKKSYTGPYLLCVHPDLIPNLLYEIHEGVCGGHTGRRSLAHRAIGQGYWWPYIQKDAAQYVRRYLVGPLPRATGNRQWLIVATDYFTKWVEAEPLARITDSESRKFIWKNKITRFGIPKCLISDNGTQFDSGPFKKYCSEFGIRNHFTSPAYPQGNGQAESSNKTILNGIKKRLEEVKGRWVEELPTILWTFRTTPRSSTGETPFSLTYGVEAVIPLEVGLPTLRSEEYDQENNELMLAKDLDLAQERRDLAMIRLASYQGDLKKRYGKSVSERILAPGDLVLRKVLGSRKDPTQGKLGANWEGPYQIISEAGLGAFNLKGMDDKPLKRPWNISNLKKFFQCSACESSSGVVERHQNPSHARCFACKPSSGVAKRHQNPGHVQSGIKTLAMLGVSFVNPQVVWRNGIKTLATLGVLKSPVYEPFIMRQSNIDP</sequence>
<dbReference type="Pfam" id="PF00665">
    <property type="entry name" value="rve"/>
    <property type="match status" value="1"/>
</dbReference>
<dbReference type="InterPro" id="IPR012337">
    <property type="entry name" value="RNaseH-like_sf"/>
</dbReference>
<evidence type="ECO:0000259" key="1">
    <source>
        <dbReference type="PROSITE" id="PS50994"/>
    </source>
</evidence>
<organism evidence="2">
    <name type="scientific">Fagus sylvatica</name>
    <name type="common">Beechnut</name>
    <dbReference type="NCBI Taxonomy" id="28930"/>
    <lineage>
        <taxon>Eukaryota</taxon>
        <taxon>Viridiplantae</taxon>
        <taxon>Streptophyta</taxon>
        <taxon>Embryophyta</taxon>
        <taxon>Tracheophyta</taxon>
        <taxon>Spermatophyta</taxon>
        <taxon>Magnoliopsida</taxon>
        <taxon>eudicotyledons</taxon>
        <taxon>Gunneridae</taxon>
        <taxon>Pentapetalae</taxon>
        <taxon>rosids</taxon>
        <taxon>fabids</taxon>
        <taxon>Fagales</taxon>
        <taxon>Fagaceae</taxon>
        <taxon>Fagus</taxon>
    </lineage>
</organism>
<dbReference type="InterPro" id="IPR036397">
    <property type="entry name" value="RNaseH_sf"/>
</dbReference>
<proteinExistence type="predicted"/>
<dbReference type="GO" id="GO:0003676">
    <property type="term" value="F:nucleic acid binding"/>
    <property type="evidence" value="ECO:0007669"/>
    <property type="project" value="InterPro"/>
</dbReference>
<dbReference type="PANTHER" id="PTHR48475">
    <property type="entry name" value="RIBONUCLEASE H"/>
    <property type="match status" value="1"/>
</dbReference>
<name>A0A2N9HQC1_FAGSY</name>
<feature type="domain" description="Integrase catalytic" evidence="1">
    <location>
        <begin position="470"/>
        <end position="640"/>
    </location>
</feature>
<gene>
    <name evidence="2" type="ORF">FSB_LOCUS41835</name>
</gene>
<accession>A0A2N9HQC1</accession>
<dbReference type="PROSITE" id="PS50994">
    <property type="entry name" value="INTEGRASE"/>
    <property type="match status" value="1"/>
</dbReference>
<dbReference type="GO" id="GO:0015074">
    <property type="term" value="P:DNA integration"/>
    <property type="evidence" value="ECO:0007669"/>
    <property type="project" value="InterPro"/>
</dbReference>
<dbReference type="SUPFAM" id="SSF53098">
    <property type="entry name" value="Ribonuclease H-like"/>
    <property type="match status" value="1"/>
</dbReference>
<dbReference type="Gene3D" id="1.10.340.70">
    <property type="match status" value="1"/>
</dbReference>
<protein>
    <recommendedName>
        <fullName evidence="1">Integrase catalytic domain-containing protein</fullName>
    </recommendedName>
</protein>
<dbReference type="Gene3D" id="3.30.420.10">
    <property type="entry name" value="Ribonuclease H-like superfamily/Ribonuclease H"/>
    <property type="match status" value="1"/>
</dbReference>
<dbReference type="Pfam" id="PF17921">
    <property type="entry name" value="Integrase_H2C2"/>
    <property type="match status" value="1"/>
</dbReference>
<dbReference type="EMBL" id="OIVN01003855">
    <property type="protein sequence ID" value="SPD13953.1"/>
    <property type="molecule type" value="Genomic_DNA"/>
</dbReference>
<evidence type="ECO:0000313" key="2">
    <source>
        <dbReference type="EMBL" id="SPD13953.1"/>
    </source>
</evidence>